<feature type="non-terminal residue" evidence="1">
    <location>
        <position position="85"/>
    </location>
</feature>
<accession>A0A8I0HCL1</accession>
<dbReference type="Proteomes" id="UP000653002">
    <property type="component" value="Unassembled WGS sequence"/>
</dbReference>
<sequence length="85" mass="9862">FEQYIETLDPVLMHAGENAPHAYFIPFDADQDARGARESSRRFTLLNGQWEFKYYPSVRDFTADFDPMTKPLEASMPVPGTWQMN</sequence>
<name>A0A8I0HCL1_XANCI</name>
<evidence type="ECO:0000313" key="1">
    <source>
        <dbReference type="EMBL" id="MBD4340520.1"/>
    </source>
</evidence>
<dbReference type="SUPFAM" id="SSF49785">
    <property type="entry name" value="Galactose-binding domain-like"/>
    <property type="match status" value="1"/>
</dbReference>
<evidence type="ECO:0008006" key="3">
    <source>
        <dbReference type="Google" id="ProtNLM"/>
    </source>
</evidence>
<evidence type="ECO:0000313" key="2">
    <source>
        <dbReference type="Proteomes" id="UP000653002"/>
    </source>
</evidence>
<gene>
    <name evidence="1" type="ORF">GUH15_31670</name>
</gene>
<protein>
    <recommendedName>
        <fullName evidence="3">Beta-galactosidase</fullName>
    </recommendedName>
</protein>
<dbReference type="AlphaFoldDB" id="A0A8I0HCL1"/>
<dbReference type="InterPro" id="IPR008979">
    <property type="entry name" value="Galactose-bd-like_sf"/>
</dbReference>
<organism evidence="1 2">
    <name type="scientific">Xanthomonas citri pv. citri</name>
    <dbReference type="NCBI Taxonomy" id="611301"/>
    <lineage>
        <taxon>Bacteria</taxon>
        <taxon>Pseudomonadati</taxon>
        <taxon>Pseudomonadota</taxon>
        <taxon>Gammaproteobacteria</taxon>
        <taxon>Lysobacterales</taxon>
        <taxon>Lysobacteraceae</taxon>
        <taxon>Xanthomonas</taxon>
    </lineage>
</organism>
<comment type="caution">
    <text evidence="1">The sequence shown here is derived from an EMBL/GenBank/DDBJ whole genome shotgun (WGS) entry which is preliminary data.</text>
</comment>
<proteinExistence type="predicted"/>
<dbReference type="EMBL" id="JAABFR010002696">
    <property type="protein sequence ID" value="MBD4340520.1"/>
    <property type="molecule type" value="Genomic_DNA"/>
</dbReference>
<feature type="non-terminal residue" evidence="1">
    <location>
        <position position="1"/>
    </location>
</feature>
<reference evidence="1" key="1">
    <citation type="submission" date="2020-01" db="EMBL/GenBank/DDBJ databases">
        <authorList>
            <person name="Richard D."/>
        </authorList>
    </citation>
    <scope>NUCLEOTIDE SEQUENCE</scope>
    <source>
        <strain evidence="1">JP541</strain>
    </source>
</reference>
<dbReference type="Gene3D" id="2.60.120.260">
    <property type="entry name" value="Galactose-binding domain-like"/>
    <property type="match status" value="1"/>
</dbReference>